<feature type="compositionally biased region" description="Basic and acidic residues" evidence="1">
    <location>
        <begin position="103"/>
        <end position="112"/>
    </location>
</feature>
<feature type="region of interest" description="Disordered" evidence="1">
    <location>
        <begin position="103"/>
        <end position="128"/>
    </location>
</feature>
<evidence type="ECO:0000313" key="2">
    <source>
        <dbReference type="EMBL" id="KAG5490614.1"/>
    </source>
</evidence>
<proteinExistence type="predicted"/>
<gene>
    <name evidence="2" type="ORF">JKF63_00735</name>
</gene>
<sequence>MAGPAQQTKTAAAAKSTLDYIPSKLGYDTVIPVSILEDRTEFIEKCKPYDIIDGPNPLDEPEVSDVTLPQTPGVSVSSAAKVTQSGRSSGCSIRKSASSLLRAEKDNHVKQETDDEEERSGGASLVFTRPSRTGWAQERLAERRPYQILRSHDIETRARYVLDDMDYDWCKWHDISPESLQRGVTYLEWAYVSSLIKAAMPTVGALGASASTTCVSVVKRNADELQSSKKISSSSSSSPTAGNGRRTTSRLQKGRNGLSAGESAVHVCALCSKPVQLLPSQPQTGAMKGGMSTAHPVHERPAEVRHSLGAPSSLPIAHHDPGFVGGGRRGAPAPHSSLPVPATNGQSANASFAVAFPSHDFHSKGLRCTGCGVVAHLRCWCLAEPPKWPEAWTCEGCTISARHRKRSAGVCCMCGRPGGVLLAYVSCPPKGEGKGAQLRSSSHVSAQRRSSSSSSSAIALSETVCHAVCALSIPELAVHPQDTVSPRNGSGDAPMRPYVYATRRLGKHKFAMTCAFCQCGVGRCVQCSHPHCFEAMHASCAAEAHTVDCESELPLSLAAAHSSIPCTVARNGAAPLHGVIRPISSGNGCSGSLKSTISWSSCSLYCRRHYGYSASNSVKSAQLDHKAEAEALALDLTGLLTGGDGVTSPVVRKRGRGRPPAALVQQREAERELIEKLRRYWLERREQRRQSSAQLVSEINARLRPIVEASLRPEIVKISVSKVRLSHFLSLVPEWQSRLVAIVEGELPLPDEEYDDAQKYRKAAHTRRSGNTRSLYERMCGCAVQLDLLCQVSGVLKKQCALRRSSVEQELAALRLLSGWQWEGVQVEARSESKRKANTSLQ</sequence>
<dbReference type="OrthoDB" id="250656at2759"/>
<feature type="region of interest" description="Disordered" evidence="1">
    <location>
        <begin position="225"/>
        <end position="257"/>
    </location>
</feature>
<dbReference type="GO" id="GO:0006357">
    <property type="term" value="P:regulation of transcription by RNA polymerase II"/>
    <property type="evidence" value="ECO:0007669"/>
    <property type="project" value="TreeGrafter"/>
</dbReference>
<reference evidence="2 3" key="1">
    <citation type="submission" date="2021-02" db="EMBL/GenBank/DDBJ databases">
        <title>Porcisia hertigi Genome sequencing and assembly.</title>
        <authorList>
            <person name="Almutairi H."/>
            <person name="Gatherer D."/>
        </authorList>
    </citation>
    <scope>NUCLEOTIDE SEQUENCE [LARGE SCALE GENOMIC DNA]</scope>
    <source>
        <strain evidence="2 3">C119</strain>
    </source>
</reference>
<evidence type="ECO:0000313" key="3">
    <source>
        <dbReference type="Proteomes" id="UP000674318"/>
    </source>
</evidence>
<accession>A0A836HFM4</accession>
<dbReference type="RefSeq" id="XP_067752942.1">
    <property type="nucleotide sequence ID" value="XM_067896785.1"/>
</dbReference>
<comment type="caution">
    <text evidence="2">The sequence shown here is derived from an EMBL/GenBank/DDBJ whole genome shotgun (WGS) entry which is preliminary data.</text>
</comment>
<dbReference type="PANTHER" id="PTHR13793:SF107">
    <property type="entry name" value="BROMODOMAIN-CONTAINING PROTEIN HOMOLOG"/>
    <property type="match status" value="1"/>
</dbReference>
<dbReference type="PANTHER" id="PTHR13793">
    <property type="entry name" value="PHD FINGER PROTEINS"/>
    <property type="match status" value="1"/>
</dbReference>
<dbReference type="InterPro" id="IPR050701">
    <property type="entry name" value="Histone_Mod_Regulator"/>
</dbReference>
<feature type="compositionally biased region" description="Low complexity" evidence="1">
    <location>
        <begin position="228"/>
        <end position="238"/>
    </location>
</feature>
<dbReference type="Proteomes" id="UP000674318">
    <property type="component" value="Unassembled WGS sequence"/>
</dbReference>
<name>A0A836HFM4_9TRYP</name>
<dbReference type="GeneID" id="94286862"/>
<evidence type="ECO:0000256" key="1">
    <source>
        <dbReference type="SAM" id="MobiDB-lite"/>
    </source>
</evidence>
<dbReference type="Gene3D" id="3.30.40.10">
    <property type="entry name" value="Zinc/RING finger domain, C3HC4 (zinc finger)"/>
    <property type="match status" value="1"/>
</dbReference>
<dbReference type="InterPro" id="IPR013083">
    <property type="entry name" value="Znf_RING/FYVE/PHD"/>
</dbReference>
<keyword evidence="3" id="KW-1185">Reference proteome</keyword>
<dbReference type="EMBL" id="JAFJZO010000036">
    <property type="protein sequence ID" value="KAG5490614.1"/>
    <property type="molecule type" value="Genomic_DNA"/>
</dbReference>
<dbReference type="AlphaFoldDB" id="A0A836HFM4"/>
<feature type="region of interest" description="Disordered" evidence="1">
    <location>
        <begin position="72"/>
        <end position="91"/>
    </location>
</feature>
<dbReference type="KEGG" id="phet:94286862"/>
<protein>
    <submittedName>
        <fullName evidence="2">Uncharacterized protein</fullName>
    </submittedName>
</protein>
<feature type="compositionally biased region" description="Polar residues" evidence="1">
    <location>
        <begin position="239"/>
        <end position="251"/>
    </location>
</feature>
<organism evidence="2 3">
    <name type="scientific">Porcisia hertigi</name>
    <dbReference type="NCBI Taxonomy" id="2761500"/>
    <lineage>
        <taxon>Eukaryota</taxon>
        <taxon>Discoba</taxon>
        <taxon>Euglenozoa</taxon>
        <taxon>Kinetoplastea</taxon>
        <taxon>Metakinetoplastina</taxon>
        <taxon>Trypanosomatida</taxon>
        <taxon>Trypanosomatidae</taxon>
        <taxon>Leishmaniinae</taxon>
        <taxon>Porcisia</taxon>
    </lineage>
</organism>